<reference evidence="2 3" key="1">
    <citation type="submission" date="2017-08" db="EMBL/GenBank/DDBJ databases">
        <title>Infants hospitalized years apart are colonized by the same room-sourced microbial strains.</title>
        <authorList>
            <person name="Brooks B."/>
            <person name="Olm M.R."/>
            <person name="Firek B.A."/>
            <person name="Baker R."/>
            <person name="Thomas B.C."/>
            <person name="Morowitz M.J."/>
            <person name="Banfield J.F."/>
        </authorList>
    </citation>
    <scope>NUCLEOTIDE SEQUENCE [LARGE SCALE GENOMIC DNA]</scope>
    <source>
        <strain evidence="2">S2_018_000_R2_101</strain>
    </source>
</reference>
<dbReference type="EMBL" id="QFNN01000073">
    <property type="protein sequence ID" value="PZO89065.1"/>
    <property type="molecule type" value="Genomic_DNA"/>
</dbReference>
<gene>
    <name evidence="2" type="ORF">DI623_11340</name>
</gene>
<feature type="compositionally biased region" description="Polar residues" evidence="1">
    <location>
        <begin position="94"/>
        <end position="103"/>
    </location>
</feature>
<sequence>MPSALQLGLRQLGIERGRQGEHIGVDQLQLCLELGEIVAAERRLRLLDQLLQLERDVRIAGQVRLAGREAQLVGDAERQLRELDDKRDNGLDTAITSAAMTTSEIRRMLPPSRPAGPKKPVPRGRDTLAARGSKAA</sequence>
<protein>
    <submittedName>
        <fullName evidence="2">Uncharacterized protein</fullName>
    </submittedName>
</protein>
<evidence type="ECO:0000256" key="1">
    <source>
        <dbReference type="SAM" id="MobiDB-lite"/>
    </source>
</evidence>
<evidence type="ECO:0000313" key="3">
    <source>
        <dbReference type="Proteomes" id="UP000249066"/>
    </source>
</evidence>
<proteinExistence type="predicted"/>
<comment type="caution">
    <text evidence="2">The sequence shown here is derived from an EMBL/GenBank/DDBJ whole genome shotgun (WGS) entry which is preliminary data.</text>
</comment>
<accession>A0A2W5C179</accession>
<dbReference type="AlphaFoldDB" id="A0A2W5C179"/>
<organism evidence="2 3">
    <name type="scientific">Sphingomonas sanxanigenens</name>
    <dbReference type="NCBI Taxonomy" id="397260"/>
    <lineage>
        <taxon>Bacteria</taxon>
        <taxon>Pseudomonadati</taxon>
        <taxon>Pseudomonadota</taxon>
        <taxon>Alphaproteobacteria</taxon>
        <taxon>Sphingomonadales</taxon>
        <taxon>Sphingomonadaceae</taxon>
        <taxon>Sphingomonas</taxon>
    </lineage>
</organism>
<evidence type="ECO:0000313" key="2">
    <source>
        <dbReference type="EMBL" id="PZO89065.1"/>
    </source>
</evidence>
<dbReference type="Proteomes" id="UP000249066">
    <property type="component" value="Unassembled WGS sequence"/>
</dbReference>
<name>A0A2W5C179_9SPHN</name>
<feature type="region of interest" description="Disordered" evidence="1">
    <location>
        <begin position="84"/>
        <end position="136"/>
    </location>
</feature>